<accession>A0A3Q9J5U3</accession>
<protein>
    <submittedName>
        <fullName evidence="2">Uncharacterized protein</fullName>
    </submittedName>
</protein>
<dbReference type="Proteomes" id="UP000274841">
    <property type="component" value="Chromosome"/>
</dbReference>
<proteinExistence type="predicted"/>
<dbReference type="AlphaFoldDB" id="A0A3Q9J5U3"/>
<organism evidence="2 3">
    <name type="scientific">Microbacterium oxydans</name>
    <dbReference type="NCBI Taxonomy" id="82380"/>
    <lineage>
        <taxon>Bacteria</taxon>
        <taxon>Bacillati</taxon>
        <taxon>Actinomycetota</taxon>
        <taxon>Actinomycetes</taxon>
        <taxon>Micrococcales</taxon>
        <taxon>Microbacteriaceae</taxon>
        <taxon>Microbacterium</taxon>
    </lineage>
</organism>
<evidence type="ECO:0000256" key="1">
    <source>
        <dbReference type="SAM" id="MobiDB-lite"/>
    </source>
</evidence>
<reference evidence="2 3" key="1">
    <citation type="submission" date="2018-08" db="EMBL/GenBank/DDBJ databases">
        <title>Microbacterium oxydans strain HG3.</title>
        <authorList>
            <person name="ORTET P."/>
        </authorList>
    </citation>
    <scope>NUCLEOTIDE SEQUENCE [LARGE SCALE GENOMIC DNA]</scope>
    <source>
        <strain evidence="2 3">HG3</strain>
    </source>
</reference>
<name>A0A3Q9J5U3_9MICO</name>
<sequence>MTVLPRDDGDVPETPRLILNRTSETPRVLHREDCPTIQHQARGDIREELPRAGYQVLESYEDGRSLVGPVEGVDRNYYEALYVTVDELQAAGRYRRCKVCAPDAPDGPPPESVTRKKSRGALRHTRVSRSDSG</sequence>
<evidence type="ECO:0000313" key="2">
    <source>
        <dbReference type="EMBL" id="AZS41867.1"/>
    </source>
</evidence>
<evidence type="ECO:0000313" key="3">
    <source>
        <dbReference type="Proteomes" id="UP000274841"/>
    </source>
</evidence>
<dbReference type="EMBL" id="CP031422">
    <property type="protein sequence ID" value="AZS41867.1"/>
    <property type="molecule type" value="Genomic_DNA"/>
</dbReference>
<feature type="region of interest" description="Disordered" evidence="1">
    <location>
        <begin position="100"/>
        <end position="133"/>
    </location>
</feature>
<feature type="compositionally biased region" description="Basic residues" evidence="1">
    <location>
        <begin position="115"/>
        <end position="127"/>
    </location>
</feature>
<dbReference type="KEGG" id="moy:CVS54_03228"/>
<gene>
    <name evidence="2" type="ORF">CVS54_03228</name>
</gene>